<feature type="compositionally biased region" description="Basic and acidic residues" evidence="2">
    <location>
        <begin position="60"/>
        <end position="74"/>
    </location>
</feature>
<feature type="compositionally biased region" description="Basic and acidic residues" evidence="2">
    <location>
        <begin position="360"/>
        <end position="370"/>
    </location>
</feature>
<feature type="compositionally biased region" description="Polar residues" evidence="2">
    <location>
        <begin position="382"/>
        <end position="395"/>
    </location>
</feature>
<sequence length="558" mass="62456">MSGGSSANNSWTILTPEETVAETLRPLAEGTDNHGGSLTSAAGCGENRPADCAQSAEGLPVERHLVSKEEKPAELSEDTSTELHRPAAVTDASVPSQSEGLPETTASTGPDADSFSDSYAHVAPSPDEPSASLPSTETLGGVEFTQEEERLAEEGTRHQLDREELQQEGEESDLSAKPTDLWKQAEEGEGRSEKTGEEAEPELRRRRSLLAALERIGRTEEEEEVEEEFRLPQQGDDDNDSGFSVNKCILAVVILIGLGTIFFSESEYGTMEQKGAEEPRKREWLNPEVPPLPVDADSSELLNKQQISLLQAQLQEQKAELKVAKLQADEGVKGRLQWEEMEKENSRLKKEMASLPVLQKENERMKRELESVPALQRELESLRSTVTELKLSSASEAAPAAVKSVTSPPSGHPGNGSQASAGSKERQPKKPWDDQKKDVKKDRIGQKELKEGDAFEWKEGKKRERKDDGKTEWQQGSEQGKFDKEKDKGGKQKHHGEETKQWKDKERKKEKTGREDEGKSWKYKEGKKEWIEKSERKEKEAEDWKKTNRVRRKRRIGR</sequence>
<evidence type="ECO:0000256" key="1">
    <source>
        <dbReference type="ARBA" id="ARBA00023054"/>
    </source>
</evidence>
<reference evidence="3" key="3">
    <citation type="submission" date="2025-09" db="UniProtKB">
        <authorList>
            <consortium name="Ensembl"/>
        </authorList>
    </citation>
    <scope>IDENTIFICATION</scope>
</reference>
<dbReference type="InterPro" id="IPR051990">
    <property type="entry name" value="CCPG1/PBIP1"/>
</dbReference>
<feature type="region of interest" description="Disordered" evidence="2">
    <location>
        <begin position="352"/>
        <end position="558"/>
    </location>
</feature>
<reference evidence="3" key="2">
    <citation type="submission" date="2025-08" db="UniProtKB">
        <authorList>
            <consortium name="Ensembl"/>
        </authorList>
    </citation>
    <scope>IDENTIFICATION</scope>
</reference>
<evidence type="ECO:0000313" key="3">
    <source>
        <dbReference type="Ensembl" id="ENSGACP00000015988.2"/>
    </source>
</evidence>
<evidence type="ECO:0000256" key="2">
    <source>
        <dbReference type="SAM" id="MobiDB-lite"/>
    </source>
</evidence>
<dbReference type="PANTHER" id="PTHR28638">
    <property type="entry name" value="CELL CYCLE PROGRESSION PROTEIN 1"/>
    <property type="match status" value="1"/>
</dbReference>
<dbReference type="PANTHER" id="PTHR28638:SF3">
    <property type="entry name" value="PRE-B-CELL LEUKEMIA TRANSCRIPTION FACTOR-INTERACTING PROTEIN 1 ISOFORM X1"/>
    <property type="match status" value="1"/>
</dbReference>
<dbReference type="OMA" id="ETHPSSC"/>
<dbReference type="Bgee" id="ENSGACG00000012083">
    <property type="expression patterns" value="Expressed in testis and 12 other cell types or tissues"/>
</dbReference>
<feature type="region of interest" description="Disordered" evidence="2">
    <location>
        <begin position="24"/>
        <end position="241"/>
    </location>
</feature>
<reference evidence="3 4" key="1">
    <citation type="journal article" date="2021" name="G3 (Bethesda)">
        <title>Improved contiguity of the threespine stickleback genome using long-read sequencing.</title>
        <authorList>
            <person name="Nath S."/>
            <person name="Shaw D.E."/>
            <person name="White M.A."/>
        </authorList>
    </citation>
    <scope>NUCLEOTIDE SEQUENCE [LARGE SCALE GENOMIC DNA]</scope>
    <source>
        <strain evidence="3 4">Lake Benthic</strain>
    </source>
</reference>
<dbReference type="InParanoid" id="G3PEG4"/>
<keyword evidence="1" id="KW-0175">Coiled coil</keyword>
<feature type="compositionally biased region" description="Basic and acidic residues" evidence="2">
    <location>
        <begin position="480"/>
        <end position="546"/>
    </location>
</feature>
<organism evidence="3 4">
    <name type="scientific">Gasterosteus aculeatus aculeatus</name>
    <name type="common">three-spined stickleback</name>
    <dbReference type="NCBI Taxonomy" id="481459"/>
    <lineage>
        <taxon>Eukaryota</taxon>
        <taxon>Metazoa</taxon>
        <taxon>Chordata</taxon>
        <taxon>Craniata</taxon>
        <taxon>Vertebrata</taxon>
        <taxon>Euteleostomi</taxon>
        <taxon>Actinopterygii</taxon>
        <taxon>Neopterygii</taxon>
        <taxon>Teleostei</taxon>
        <taxon>Neoteleostei</taxon>
        <taxon>Acanthomorphata</taxon>
        <taxon>Eupercaria</taxon>
        <taxon>Perciformes</taxon>
        <taxon>Cottioidei</taxon>
        <taxon>Gasterosteales</taxon>
        <taxon>Gasterosteidae</taxon>
        <taxon>Gasterosteus</taxon>
    </lineage>
</organism>
<protein>
    <submittedName>
        <fullName evidence="3">Pre-B-cell leukemia homeobox interacting protein 1b</fullName>
    </submittedName>
</protein>
<proteinExistence type="predicted"/>
<feature type="compositionally biased region" description="Polar residues" evidence="2">
    <location>
        <begin position="93"/>
        <end position="108"/>
    </location>
</feature>
<dbReference type="AlphaFoldDB" id="G3PEG4"/>
<dbReference type="Proteomes" id="UP000007635">
    <property type="component" value="Chromosome XX"/>
</dbReference>
<feature type="compositionally biased region" description="Basic and acidic residues" evidence="2">
    <location>
        <begin position="147"/>
        <end position="165"/>
    </location>
</feature>
<feature type="compositionally biased region" description="Basic residues" evidence="2">
    <location>
        <begin position="547"/>
        <end position="558"/>
    </location>
</feature>
<accession>G3PEG4</accession>
<feature type="compositionally biased region" description="Basic and acidic residues" evidence="2">
    <location>
        <begin position="423"/>
        <end position="471"/>
    </location>
</feature>
<dbReference type="GeneTree" id="ENSGT00730000111747"/>
<evidence type="ECO:0000313" key="4">
    <source>
        <dbReference type="Proteomes" id="UP000007635"/>
    </source>
</evidence>
<dbReference type="Ensembl" id="ENSGACT00000016019.2">
    <property type="protein sequence ID" value="ENSGACP00000015988.2"/>
    <property type="gene ID" value="ENSGACG00000012083.2"/>
</dbReference>
<feature type="region of interest" description="Disordered" evidence="2">
    <location>
        <begin position="273"/>
        <end position="296"/>
    </location>
</feature>
<dbReference type="GO" id="GO:0016020">
    <property type="term" value="C:membrane"/>
    <property type="evidence" value="ECO:0007669"/>
    <property type="project" value="TreeGrafter"/>
</dbReference>
<feature type="compositionally biased region" description="Polar residues" evidence="2">
    <location>
        <begin position="404"/>
        <end position="421"/>
    </location>
</feature>
<name>G3PEG4_GASAC</name>
<dbReference type="STRING" id="69293.ENSGACP00000015988"/>
<feature type="compositionally biased region" description="Basic and acidic residues" evidence="2">
    <location>
        <begin position="183"/>
        <end position="203"/>
    </location>
</feature>
<feature type="compositionally biased region" description="Basic and acidic residues" evidence="2">
    <location>
        <begin position="274"/>
        <end position="285"/>
    </location>
</feature>
<keyword evidence="4" id="KW-1185">Reference proteome</keyword>